<evidence type="ECO:0000256" key="5">
    <source>
        <dbReference type="ARBA" id="ARBA00048117"/>
    </source>
</evidence>
<dbReference type="AlphaFoldDB" id="A0A9D5K9C1"/>
<comment type="similarity">
    <text evidence="6">Belongs to the KAE1 / TsaD family.</text>
</comment>
<feature type="binding site" evidence="6">
    <location>
        <position position="178"/>
    </location>
    <ligand>
        <name>substrate</name>
    </ligand>
</feature>
<sequence length="329" mass="34949">MITLGIDTSCDDTSIALVSGHDILCNLVSSHLIHSDYGGVVPEFASRTHTRLLYPMLRLAVKTTGIPLSKIDLVAATNGPGLLGALLCGLAFAKGIAQGTGISFRAVNHMEGHIMSLRLSHPSLRPPFLALLVSGGHTELILAEKEFSYIELGSTLDDACGEAIDKVGKLMGLGYPAGPRVEKLALKANIPIKLPRPNPRDLEFSYSGLKTAARNYLAAHPETPKADVAAGLQEAAFDHLRDRVKRAIQAYKLTKVGIAGGVARNMTLRRKLKELGKITGFDLYVPRDELCTDNAAMVASAGAARFTKEGASALDCGAFDRAPLGVRAA</sequence>
<comment type="catalytic activity">
    <reaction evidence="5 6">
        <text>L-threonylcarbamoyladenylate + adenosine(37) in tRNA = N(6)-L-threonylcarbamoyladenosine(37) in tRNA + AMP + H(+)</text>
        <dbReference type="Rhea" id="RHEA:37059"/>
        <dbReference type="Rhea" id="RHEA-COMP:10162"/>
        <dbReference type="Rhea" id="RHEA-COMP:10163"/>
        <dbReference type="ChEBI" id="CHEBI:15378"/>
        <dbReference type="ChEBI" id="CHEBI:73682"/>
        <dbReference type="ChEBI" id="CHEBI:74411"/>
        <dbReference type="ChEBI" id="CHEBI:74418"/>
        <dbReference type="ChEBI" id="CHEBI:456215"/>
        <dbReference type="EC" id="2.3.1.234"/>
    </reaction>
</comment>
<feature type="binding site" evidence="6">
    <location>
        <position position="109"/>
    </location>
    <ligand>
        <name>Fe cation</name>
        <dbReference type="ChEBI" id="CHEBI:24875"/>
    </ligand>
</feature>
<dbReference type="NCBIfam" id="TIGR00329">
    <property type="entry name" value="gcp_kae1"/>
    <property type="match status" value="1"/>
</dbReference>
<dbReference type="HAMAP" id="MF_01445">
    <property type="entry name" value="TsaD"/>
    <property type="match status" value="1"/>
</dbReference>
<dbReference type="PANTHER" id="PTHR11735">
    <property type="entry name" value="TRNA N6-ADENOSINE THREONYLCARBAMOYLTRANSFERASE"/>
    <property type="match status" value="1"/>
</dbReference>
<keyword evidence="2 6" id="KW-0819">tRNA processing</keyword>
<name>A0A9D5K9C1_UNCW3</name>
<dbReference type="InterPro" id="IPR022450">
    <property type="entry name" value="TsaD"/>
</dbReference>
<dbReference type="Pfam" id="PF00814">
    <property type="entry name" value="TsaD"/>
    <property type="match status" value="1"/>
</dbReference>
<dbReference type="PRINTS" id="PR00789">
    <property type="entry name" value="OSIALOPTASE"/>
</dbReference>
<accession>A0A9D5K9C1</accession>
<proteinExistence type="inferred from homology"/>
<feature type="binding site" evidence="6">
    <location>
        <position position="113"/>
    </location>
    <ligand>
        <name>Fe cation</name>
        <dbReference type="ChEBI" id="CHEBI:24875"/>
    </ligand>
</feature>
<dbReference type="GO" id="GO:0005506">
    <property type="term" value="F:iron ion binding"/>
    <property type="evidence" value="ECO:0007669"/>
    <property type="project" value="UniProtKB-UniRule"/>
</dbReference>
<evidence type="ECO:0000259" key="7">
    <source>
        <dbReference type="Pfam" id="PF00814"/>
    </source>
</evidence>
<feature type="binding site" evidence="6">
    <location>
        <position position="182"/>
    </location>
    <ligand>
        <name>substrate</name>
    </ligand>
</feature>
<comment type="function">
    <text evidence="6">Required for the formation of a threonylcarbamoyl group on adenosine at position 37 (t(6)A37) in tRNAs that read codons beginning with adenine. Is involved in the transfer of the threonylcarbamoyl moiety of threonylcarbamoyl-AMP (TC-AMP) to the N6 group of A37, together with TsaE and TsaB. TsaD likely plays a direct catalytic role in this reaction.</text>
</comment>
<keyword evidence="6" id="KW-0963">Cytoplasm</keyword>
<dbReference type="InterPro" id="IPR017861">
    <property type="entry name" value="KAE1/TsaD"/>
</dbReference>
<reference evidence="8" key="1">
    <citation type="submission" date="2019-11" db="EMBL/GenBank/DDBJ databases">
        <title>Microbial mats filling the niche in hypersaline microbial mats.</title>
        <authorList>
            <person name="Wong H.L."/>
            <person name="Macleod F.I."/>
            <person name="White R.A. III"/>
            <person name="Burns B.P."/>
        </authorList>
    </citation>
    <scope>NUCLEOTIDE SEQUENCE</scope>
    <source>
        <strain evidence="8">Bin_327</strain>
    </source>
</reference>
<evidence type="ECO:0000313" key="8">
    <source>
        <dbReference type="EMBL" id="MBD3363964.1"/>
    </source>
</evidence>
<evidence type="ECO:0000256" key="4">
    <source>
        <dbReference type="ARBA" id="ARBA00023315"/>
    </source>
</evidence>
<dbReference type="Gene3D" id="3.30.420.40">
    <property type="match status" value="2"/>
</dbReference>
<feature type="binding site" evidence="6">
    <location>
        <begin position="132"/>
        <end position="136"/>
    </location>
    <ligand>
        <name>substrate</name>
    </ligand>
</feature>
<evidence type="ECO:0000313" key="9">
    <source>
        <dbReference type="Proteomes" id="UP000630660"/>
    </source>
</evidence>
<feature type="binding site" evidence="6">
    <location>
        <position position="265"/>
    </location>
    <ligand>
        <name>substrate</name>
    </ligand>
</feature>
<evidence type="ECO:0000256" key="3">
    <source>
        <dbReference type="ARBA" id="ARBA00022723"/>
    </source>
</evidence>
<feature type="binding site" evidence="6">
    <location>
        <position position="293"/>
    </location>
    <ligand>
        <name>Fe cation</name>
        <dbReference type="ChEBI" id="CHEBI:24875"/>
    </ligand>
</feature>
<evidence type="ECO:0000256" key="2">
    <source>
        <dbReference type="ARBA" id="ARBA00022694"/>
    </source>
</evidence>
<gene>
    <name evidence="6 8" type="primary">tsaD</name>
    <name evidence="8" type="ORF">GF359_01985</name>
</gene>
<organism evidence="8 9">
    <name type="scientific">candidate division WOR-3 bacterium</name>
    <dbReference type="NCBI Taxonomy" id="2052148"/>
    <lineage>
        <taxon>Bacteria</taxon>
        <taxon>Bacteria division WOR-3</taxon>
    </lineage>
</organism>
<keyword evidence="1 6" id="KW-0808">Transferase</keyword>
<comment type="cofactor">
    <cofactor evidence="6">
        <name>Fe(2+)</name>
        <dbReference type="ChEBI" id="CHEBI:29033"/>
    </cofactor>
    <text evidence="6">Binds 1 Fe(2+) ion per subunit.</text>
</comment>
<dbReference type="EMBL" id="WJKJ01000061">
    <property type="protein sequence ID" value="MBD3363964.1"/>
    <property type="molecule type" value="Genomic_DNA"/>
</dbReference>
<evidence type="ECO:0000256" key="6">
    <source>
        <dbReference type="HAMAP-Rule" id="MF_01445"/>
    </source>
</evidence>
<keyword evidence="6" id="KW-0408">Iron</keyword>
<protein>
    <recommendedName>
        <fullName evidence="6">tRNA N6-adenosine threonylcarbamoyltransferase</fullName>
        <ecNumber evidence="6">2.3.1.234</ecNumber>
    </recommendedName>
    <alternativeName>
        <fullName evidence="6">N6-L-threonylcarbamoyladenine synthase</fullName>
        <shortName evidence="6">t(6)A synthase</shortName>
    </alternativeName>
    <alternativeName>
        <fullName evidence="6">t(6)A37 threonylcarbamoyladenosine biosynthesis protein TsaD</fullName>
    </alternativeName>
    <alternativeName>
        <fullName evidence="6">tRNA threonylcarbamoyladenosine biosynthesis protein TsaD</fullName>
    </alternativeName>
</protein>
<dbReference type="GO" id="GO:0002949">
    <property type="term" value="P:tRNA threonylcarbamoyladenosine modification"/>
    <property type="evidence" value="ECO:0007669"/>
    <property type="project" value="UniProtKB-UniRule"/>
</dbReference>
<dbReference type="GO" id="GO:0061711">
    <property type="term" value="F:tRNA N(6)-L-threonylcarbamoyladenine synthase activity"/>
    <property type="evidence" value="ECO:0007669"/>
    <property type="project" value="UniProtKB-EC"/>
</dbReference>
<dbReference type="InterPro" id="IPR000905">
    <property type="entry name" value="Gcp-like_dom"/>
</dbReference>
<dbReference type="Proteomes" id="UP000630660">
    <property type="component" value="Unassembled WGS sequence"/>
</dbReference>
<feature type="binding site" evidence="6">
    <location>
        <position position="165"/>
    </location>
    <ligand>
        <name>substrate</name>
    </ligand>
</feature>
<dbReference type="EC" id="2.3.1.234" evidence="6"/>
<comment type="subcellular location">
    <subcellularLocation>
        <location evidence="6">Cytoplasm</location>
    </subcellularLocation>
</comment>
<feature type="domain" description="Gcp-like" evidence="7">
    <location>
        <begin position="23"/>
        <end position="299"/>
    </location>
</feature>
<evidence type="ECO:0000256" key="1">
    <source>
        <dbReference type="ARBA" id="ARBA00022679"/>
    </source>
</evidence>
<comment type="caution">
    <text evidence="8">The sequence shown here is derived from an EMBL/GenBank/DDBJ whole genome shotgun (WGS) entry which is preliminary data.</text>
</comment>
<dbReference type="GO" id="GO:0005737">
    <property type="term" value="C:cytoplasm"/>
    <property type="evidence" value="ECO:0007669"/>
    <property type="project" value="UniProtKB-SubCell"/>
</dbReference>
<dbReference type="NCBIfam" id="TIGR03723">
    <property type="entry name" value="T6A_TsaD_YgjD"/>
    <property type="match status" value="1"/>
</dbReference>
<keyword evidence="4 6" id="KW-0012">Acyltransferase</keyword>
<dbReference type="InterPro" id="IPR043129">
    <property type="entry name" value="ATPase_NBD"/>
</dbReference>
<dbReference type="SUPFAM" id="SSF53067">
    <property type="entry name" value="Actin-like ATPase domain"/>
    <property type="match status" value="1"/>
</dbReference>
<keyword evidence="3 6" id="KW-0479">Metal-binding</keyword>
<dbReference type="PANTHER" id="PTHR11735:SF6">
    <property type="entry name" value="TRNA N6-ADENOSINE THREONYLCARBAMOYLTRANSFERASE, MITOCHONDRIAL"/>
    <property type="match status" value="1"/>
</dbReference>